<feature type="compositionally biased region" description="Polar residues" evidence="1">
    <location>
        <begin position="970"/>
        <end position="999"/>
    </location>
</feature>
<dbReference type="EMBL" id="AP026866">
    <property type="protein sequence ID" value="BDS07057.1"/>
    <property type="molecule type" value="Genomic_DNA"/>
</dbReference>
<dbReference type="KEGG" id="osu:NT6N_20970"/>
<keyword evidence="2" id="KW-0472">Membrane</keyword>
<reference evidence="3" key="1">
    <citation type="submission" date="2024-07" db="EMBL/GenBank/DDBJ databases">
        <title>Complete genome sequence of Verrucomicrobiaceae bacterium NT6N.</title>
        <authorList>
            <person name="Huang C."/>
            <person name="Takami H."/>
            <person name="Hamasaki K."/>
        </authorList>
    </citation>
    <scope>NUCLEOTIDE SEQUENCE</scope>
    <source>
        <strain evidence="3">NT6N</strain>
    </source>
</reference>
<evidence type="ECO:0000256" key="2">
    <source>
        <dbReference type="SAM" id="Phobius"/>
    </source>
</evidence>
<feature type="transmembrane region" description="Helical" evidence="2">
    <location>
        <begin position="20"/>
        <end position="41"/>
    </location>
</feature>
<sequence length="1211" mass="133127">MMTYPPISPLRRVNKAQGFALIATISVMVLMVMISLATLSLSTLTIRQSQQNEHQTAAETNARMALMLALAELQKNVGPDQRVTATSAIFDTDPTTLEIDDVANPHIVGAWSTLDDDGIPIIERHDDGYLTDKRNPGTAAYNHKEKVLRWLVSSQDNSFDPRTTTLNDTNSVTLVKSANGPIRAPLVDTRPTDSPNDNPNGAYAYHVSDLGVMAPITQVNENIDQTPDINTPDNGGYANLYTGRKRPYDVLTETSAAFTEISSDEVVKDPSKSTKFITIDTTDFKIDGSKNPAAAALYLQHPQSFCLTNAALLTDTLNGGLRIDLTPYVRDATALGSASIPTGTNTSKGDFDPIIAHDRMRTFSPKFGALRDYAQLANYVGTDRAAKPRNPLAGGGQLNNFPDPTRVTKQGFHPIITEWNEYYGVAKDPSTNSGLRLMIYPRITLWNPYNVKISSSRYIFQVCTQLGFFLGMEKAPGSTWSGNPNFAYGTTWRYFGGFVNGDGTRMRPRWACYQLEPAELEPGQAITFMPPNGVIKEYQKRDENIATNILVPNADPGGMLGAFHLDAFGGNGSNKWNSSWFLDHYRITRNTINGSRGSPQAILRLAPAGLAGSFADVIAGGDSDNPDYPIVHVFDISGRIPGKQEYYQRFSSQGPFVPFNTLSPSNNNIPYTRSKMGGRLKAFNEIGANISNHNNAMWNYPLFEANNLHSPFIRRSPWDIPTISSTQTVSSPQLETIAYGPVTMDEVEPPGYIDGFFSPRFNDVAENSPFQNANAHPGELRFILFDIPASADAIFNLAQFRGATLTHEFSAPTFILGESLVNPASPRDQSAYSIEKYTDFWKEGINYEGSPNGADNTHVQKHTSWWQPEYGDPLNGNLENYAAFDYRFETNHALWDRYFFSTRPDAAALDTPNPFPNRHIQITDTTGSIDGDKIAASLQLRNHHSVNSTNLLAWKSLLMASRGVNIPHRNGSSTASDKTPVISTSESESGASNPAATTDAETWSGFRELDDDQINALAEEIVAEVKRRAPFISISDFVNRRLYQGPDPQSSPALSAQSQEDIFSYAGPLEIAIRKANLNAPLKDFSISNASSYEAPELSTPRHVTANMPEEVYAGAPAHISQGKILQSIGSTITARSDTFKIRAYGSSKDATGRVIAEAYCEAIVQRTADFVDPSDTANTPVVSLTSEANRNFGRRFIIQSFRWLPKTEVN</sequence>
<evidence type="ECO:0000256" key="1">
    <source>
        <dbReference type="SAM" id="MobiDB-lite"/>
    </source>
</evidence>
<evidence type="ECO:0008006" key="4">
    <source>
        <dbReference type="Google" id="ProtNLM"/>
    </source>
</evidence>
<dbReference type="AlphaFoldDB" id="A0AAT9FLR3"/>
<keyword evidence="2" id="KW-0812">Transmembrane</keyword>
<organism evidence="3">
    <name type="scientific">Oceaniferula spumae</name>
    <dbReference type="NCBI Taxonomy" id="2979115"/>
    <lineage>
        <taxon>Bacteria</taxon>
        <taxon>Pseudomonadati</taxon>
        <taxon>Verrucomicrobiota</taxon>
        <taxon>Verrucomicrobiia</taxon>
        <taxon>Verrucomicrobiales</taxon>
        <taxon>Verrucomicrobiaceae</taxon>
        <taxon>Oceaniferula</taxon>
    </lineage>
</organism>
<protein>
    <recommendedName>
        <fullName evidence="4">Verru_Chthon cassette protein A</fullName>
    </recommendedName>
</protein>
<gene>
    <name evidence="3" type="ORF">NT6N_20970</name>
</gene>
<evidence type="ECO:0000313" key="3">
    <source>
        <dbReference type="EMBL" id="BDS07057.1"/>
    </source>
</evidence>
<feature type="region of interest" description="Disordered" evidence="1">
    <location>
        <begin position="966"/>
        <end position="999"/>
    </location>
</feature>
<name>A0AAT9FLR3_9BACT</name>
<keyword evidence="2" id="KW-1133">Transmembrane helix</keyword>
<proteinExistence type="predicted"/>
<accession>A0AAT9FLR3</accession>